<keyword evidence="2" id="KW-1185">Reference proteome</keyword>
<proteinExistence type="predicted"/>
<dbReference type="RefSeq" id="WP_172358394.1">
    <property type="nucleotide sequence ID" value="NZ_CP053661.1"/>
</dbReference>
<dbReference type="AlphaFoldDB" id="A0A6M8BL08"/>
<protein>
    <submittedName>
        <fullName evidence="1">Uncharacterized protein</fullName>
    </submittedName>
</protein>
<evidence type="ECO:0000313" key="2">
    <source>
        <dbReference type="Proteomes" id="UP000505210"/>
    </source>
</evidence>
<dbReference type="EMBL" id="CP053661">
    <property type="protein sequence ID" value="QKD84351.1"/>
    <property type="molecule type" value="Genomic_DNA"/>
</dbReference>
<evidence type="ECO:0000313" key="1">
    <source>
        <dbReference type="EMBL" id="QKD84351.1"/>
    </source>
</evidence>
<gene>
    <name evidence="1" type="ORF">HPC62_21165</name>
</gene>
<sequence>MGKKRINQLLNQLKENQQAELRNAAAIYSVAQIAVDELEAIATTGLPKPERAIREAIPAGIAPATPAPALPAAVPTQLTQAELLQRYGSYNGCRSAAKALGIHFPKNPSWPQLIAAFSYIDTFRQLIHDYAQQQEIRNLAGVWFTVTLR</sequence>
<name>A0A6M8BL08_9CYAN</name>
<reference evidence="1 2" key="1">
    <citation type="submission" date="2020-05" db="EMBL/GenBank/DDBJ databases">
        <title>Complete genome sequence of of a novel Thermoleptolyngbya strain isolated from hot springs of Ganzi, Sichuan China.</title>
        <authorList>
            <person name="Tang J."/>
            <person name="Daroch M."/>
            <person name="Li L."/>
            <person name="Waleron K."/>
            <person name="Waleron M."/>
            <person name="Waleron M."/>
        </authorList>
    </citation>
    <scope>NUCLEOTIDE SEQUENCE [LARGE SCALE GENOMIC DNA]</scope>
    <source>
        <strain evidence="1 2">PKUAC-SCTA183</strain>
    </source>
</reference>
<organism evidence="1 2">
    <name type="scientific">Thermoleptolyngbya sichuanensis A183</name>
    <dbReference type="NCBI Taxonomy" id="2737172"/>
    <lineage>
        <taxon>Bacteria</taxon>
        <taxon>Bacillati</taxon>
        <taxon>Cyanobacteriota</taxon>
        <taxon>Cyanophyceae</taxon>
        <taxon>Oculatellales</taxon>
        <taxon>Oculatellaceae</taxon>
        <taxon>Thermoleptolyngbya</taxon>
        <taxon>Thermoleptolyngbya sichuanensis</taxon>
    </lineage>
</organism>
<accession>A0A6M8BL08</accession>
<dbReference type="Proteomes" id="UP000505210">
    <property type="component" value="Chromosome"/>
</dbReference>
<dbReference type="KEGG" id="theu:HPC62_21165"/>